<proteinExistence type="predicted"/>
<dbReference type="HOGENOM" id="CLU_899207_0_0_7"/>
<sequence>MNVKLVSGVLTLLAMLYGLLGVPSPAQSQEVFLAGQYEQFIPENSRSLITRETFDKVAISPCNASLAFLINQYINDSNVPSALRAVLSGLQELPVGYPDRRNPWRAPNSDALLNLMVDTFLEWCVFLPQINGSNDNGLVFIQNFAWFYYQNKAGQDFVQGRNPLNPTLPLITGLKFTRDFTLQRGAFMDSPASLTFVPQWINDPRIEISDYEKQQASDYRSWNEFFARKIIVDEVNQTIPSRPATMPLSEFPNRDYIVVAPTDCIMNPLVQVFQDNATVQRRFIENPLQFDTVLDVKVRWGSLRRFLRI</sequence>
<evidence type="ECO:0000313" key="1">
    <source>
        <dbReference type="EMBL" id="ETW96492.1"/>
    </source>
</evidence>
<keyword evidence="2" id="KW-1185">Reference proteome</keyword>
<name>W4LER8_ENTF1</name>
<gene>
    <name evidence="1" type="ORF">ETSY1_26420</name>
</gene>
<dbReference type="Proteomes" id="UP000019141">
    <property type="component" value="Unassembled WGS sequence"/>
</dbReference>
<dbReference type="AlphaFoldDB" id="W4LER8"/>
<evidence type="ECO:0000313" key="2">
    <source>
        <dbReference type="Proteomes" id="UP000019141"/>
    </source>
</evidence>
<dbReference type="EMBL" id="AZHW01000779">
    <property type="protein sequence ID" value="ETW96492.1"/>
    <property type="molecule type" value="Genomic_DNA"/>
</dbReference>
<comment type="caution">
    <text evidence="1">The sequence shown here is derived from an EMBL/GenBank/DDBJ whole genome shotgun (WGS) entry which is preliminary data.</text>
</comment>
<accession>W4LER8</accession>
<reference evidence="1 2" key="1">
    <citation type="journal article" date="2014" name="Nature">
        <title>An environmental bacterial taxon with a large and distinct metabolic repertoire.</title>
        <authorList>
            <person name="Wilson M.C."/>
            <person name="Mori T."/>
            <person name="Ruckert C."/>
            <person name="Uria A.R."/>
            <person name="Helf M.J."/>
            <person name="Takada K."/>
            <person name="Gernert C."/>
            <person name="Steffens U.A."/>
            <person name="Heycke N."/>
            <person name="Schmitt S."/>
            <person name="Rinke C."/>
            <person name="Helfrich E.J."/>
            <person name="Brachmann A.O."/>
            <person name="Gurgui C."/>
            <person name="Wakimoto T."/>
            <person name="Kracht M."/>
            <person name="Crusemann M."/>
            <person name="Hentschel U."/>
            <person name="Abe I."/>
            <person name="Matsunaga S."/>
            <person name="Kalinowski J."/>
            <person name="Takeyama H."/>
            <person name="Piel J."/>
        </authorList>
    </citation>
    <scope>NUCLEOTIDE SEQUENCE [LARGE SCALE GENOMIC DNA]</scope>
    <source>
        <strain evidence="2">TSY1</strain>
    </source>
</reference>
<organism evidence="1 2">
    <name type="scientific">Entotheonella factor</name>
    <dbReference type="NCBI Taxonomy" id="1429438"/>
    <lineage>
        <taxon>Bacteria</taxon>
        <taxon>Pseudomonadati</taxon>
        <taxon>Nitrospinota/Tectimicrobiota group</taxon>
        <taxon>Candidatus Tectimicrobiota</taxon>
        <taxon>Candidatus Entotheonellia</taxon>
        <taxon>Candidatus Entotheonellales</taxon>
        <taxon>Candidatus Entotheonellaceae</taxon>
        <taxon>Candidatus Entotheonella</taxon>
    </lineage>
</organism>
<protein>
    <submittedName>
        <fullName evidence="1">Uncharacterized protein</fullName>
    </submittedName>
</protein>